<reference evidence="2" key="1">
    <citation type="submission" date="2021-12" db="EMBL/GenBank/DDBJ databases">
        <title>Black yeast isolated from Biological Soil Crust.</title>
        <authorList>
            <person name="Kurbessoian T."/>
        </authorList>
    </citation>
    <scope>NUCLEOTIDE SEQUENCE</scope>
    <source>
        <strain evidence="2">CCFEE 5208</strain>
    </source>
</reference>
<evidence type="ECO:0000256" key="1">
    <source>
        <dbReference type="SAM" id="MobiDB-lite"/>
    </source>
</evidence>
<evidence type="ECO:0000313" key="3">
    <source>
        <dbReference type="EMBL" id="KAK0999287.1"/>
    </source>
</evidence>
<dbReference type="AlphaFoldDB" id="A0AAN6KS78"/>
<reference evidence="3" key="2">
    <citation type="submission" date="2023-06" db="EMBL/GenBank/DDBJ databases">
        <title>Black Yeasts Isolated from many extreme environments.</title>
        <authorList>
            <person name="Coleine C."/>
            <person name="Stajich J.E."/>
            <person name="Selbmann L."/>
        </authorList>
    </citation>
    <scope>NUCLEOTIDE SEQUENCE</scope>
    <source>
        <strain evidence="3">CCFEE 5200</strain>
    </source>
</reference>
<evidence type="ECO:0000313" key="2">
    <source>
        <dbReference type="EMBL" id="KAK0320058.1"/>
    </source>
</evidence>
<dbReference type="Proteomes" id="UP001168146">
    <property type="component" value="Unassembled WGS sequence"/>
</dbReference>
<comment type="caution">
    <text evidence="3">The sequence shown here is derived from an EMBL/GenBank/DDBJ whole genome shotgun (WGS) entry which is preliminary data.</text>
</comment>
<protein>
    <submittedName>
        <fullName evidence="3">Uncharacterized protein</fullName>
    </submittedName>
</protein>
<gene>
    <name evidence="2" type="ORF">LTR82_008993</name>
    <name evidence="3" type="ORF">LTR91_006084</name>
</gene>
<name>A0AAN6KS78_9PEZI</name>
<dbReference type="EMBL" id="JASUXU010000027">
    <property type="protein sequence ID" value="KAK0320058.1"/>
    <property type="molecule type" value="Genomic_DNA"/>
</dbReference>
<dbReference type="EMBL" id="JAUJLE010000040">
    <property type="protein sequence ID" value="KAK0999287.1"/>
    <property type="molecule type" value="Genomic_DNA"/>
</dbReference>
<dbReference type="Proteomes" id="UP001175353">
    <property type="component" value="Unassembled WGS sequence"/>
</dbReference>
<sequence>MGDGKGMYHMGLGLGDLEYGAVQYCRSCLIPTNAQDELTKNREDDGQPLLTERKVASMLNECLLINTNPVGTLGMLRNVTQSALDILRLLQVKGRHKSSNSKRIASRSHLAQFAALQHVVLFRPRAHDHASAIKSPSLTMRPFGSRKRKKKERSCWPTLDKTSPIAQTQKTDPAKPSLLLDLPPEPRNLIYEAVLASTGGAKLSAQPIIENLGFASSLPRTNKQIRDEFVAAAWLSANIHTTVPGFSFRHVVTFLNRLPDVELRALPSITLPAQRRVVIEIIPLYFWDPGLLDRWTRRAAHPTKQGTQVNFEYRLQEGHRGHVPLMELGRHLEYRARAMEQGREREELGKIGAALRKGTAGT</sequence>
<keyword evidence="4" id="KW-1185">Reference proteome</keyword>
<proteinExistence type="predicted"/>
<evidence type="ECO:0000313" key="4">
    <source>
        <dbReference type="Proteomes" id="UP001175353"/>
    </source>
</evidence>
<organism evidence="3 4">
    <name type="scientific">Friedmanniomyces endolithicus</name>
    <dbReference type="NCBI Taxonomy" id="329885"/>
    <lineage>
        <taxon>Eukaryota</taxon>
        <taxon>Fungi</taxon>
        <taxon>Dikarya</taxon>
        <taxon>Ascomycota</taxon>
        <taxon>Pezizomycotina</taxon>
        <taxon>Dothideomycetes</taxon>
        <taxon>Dothideomycetidae</taxon>
        <taxon>Mycosphaerellales</taxon>
        <taxon>Teratosphaeriaceae</taxon>
        <taxon>Friedmanniomyces</taxon>
    </lineage>
</organism>
<feature type="region of interest" description="Disordered" evidence="1">
    <location>
        <begin position="132"/>
        <end position="157"/>
    </location>
</feature>
<accession>A0AAN6KS78</accession>